<name>A0ABW9VT45_9BURK</name>
<feature type="domain" description="Transglutaminase-like" evidence="1">
    <location>
        <begin position="30"/>
        <end position="95"/>
    </location>
</feature>
<dbReference type="InterPro" id="IPR052901">
    <property type="entry name" value="Bact_TGase-like"/>
</dbReference>
<accession>A0ABW9VT45</accession>
<dbReference type="Gene3D" id="3.10.620.30">
    <property type="match status" value="1"/>
</dbReference>
<dbReference type="SUPFAM" id="SSF54001">
    <property type="entry name" value="Cysteine proteinases"/>
    <property type="match status" value="1"/>
</dbReference>
<comment type="caution">
    <text evidence="2">The sequence shown here is derived from an EMBL/GenBank/DDBJ whole genome shotgun (WGS) entry which is preliminary data.</text>
</comment>
<evidence type="ECO:0000313" key="2">
    <source>
        <dbReference type="EMBL" id="MYM42232.1"/>
    </source>
</evidence>
<dbReference type="InterPro" id="IPR038765">
    <property type="entry name" value="Papain-like_cys_pep_sf"/>
</dbReference>
<sequence>MTQWLELPAGFNPRTLALARQLRAAAPVDAPVQQLSNAVLTRFRTQDYRYTLEPPRTGANAVDDFLFTTRAGFCEHYAGAYVVLMRAMGVPARVV</sequence>
<dbReference type="Proteomes" id="UP000478090">
    <property type="component" value="Unassembled WGS sequence"/>
</dbReference>
<feature type="non-terminal residue" evidence="2">
    <location>
        <position position="1"/>
    </location>
</feature>
<reference evidence="2 3" key="1">
    <citation type="submission" date="2019-12" db="EMBL/GenBank/DDBJ databases">
        <title>Novel species isolated from a subtropical stream in China.</title>
        <authorList>
            <person name="Lu H."/>
        </authorList>
    </citation>
    <scope>NUCLEOTIDE SEQUENCE [LARGE SCALE GENOMIC DNA]</scope>
    <source>
        <strain evidence="2 3">CY13W</strain>
    </source>
</reference>
<dbReference type="EMBL" id="WWCM01000089">
    <property type="protein sequence ID" value="MYM42232.1"/>
    <property type="molecule type" value="Genomic_DNA"/>
</dbReference>
<dbReference type="Pfam" id="PF01841">
    <property type="entry name" value="Transglut_core"/>
    <property type="match status" value="1"/>
</dbReference>
<dbReference type="InterPro" id="IPR002931">
    <property type="entry name" value="Transglutaminase-like"/>
</dbReference>
<keyword evidence="3" id="KW-1185">Reference proteome</keyword>
<gene>
    <name evidence="2" type="ORF">GTP27_23430</name>
</gene>
<evidence type="ECO:0000313" key="3">
    <source>
        <dbReference type="Proteomes" id="UP000478090"/>
    </source>
</evidence>
<feature type="non-terminal residue" evidence="2">
    <location>
        <position position="95"/>
    </location>
</feature>
<dbReference type="PANTHER" id="PTHR42736">
    <property type="entry name" value="PROTEIN-GLUTAMINE GAMMA-GLUTAMYLTRANSFERASE"/>
    <property type="match status" value="1"/>
</dbReference>
<protein>
    <submittedName>
        <fullName evidence="2">DUF3488 domain-containing protein</fullName>
    </submittedName>
</protein>
<dbReference type="RefSeq" id="WP_161041469.1">
    <property type="nucleotide sequence ID" value="NZ_WWCM01000089.1"/>
</dbReference>
<organism evidence="2 3">
    <name type="scientific">Duganella qianjiadongensis</name>
    <dbReference type="NCBI Taxonomy" id="2692176"/>
    <lineage>
        <taxon>Bacteria</taxon>
        <taxon>Pseudomonadati</taxon>
        <taxon>Pseudomonadota</taxon>
        <taxon>Betaproteobacteria</taxon>
        <taxon>Burkholderiales</taxon>
        <taxon>Oxalobacteraceae</taxon>
        <taxon>Telluria group</taxon>
        <taxon>Duganella</taxon>
    </lineage>
</organism>
<dbReference type="PANTHER" id="PTHR42736:SF1">
    <property type="entry name" value="PROTEIN-GLUTAMINE GAMMA-GLUTAMYLTRANSFERASE"/>
    <property type="match status" value="1"/>
</dbReference>
<proteinExistence type="predicted"/>
<evidence type="ECO:0000259" key="1">
    <source>
        <dbReference type="Pfam" id="PF01841"/>
    </source>
</evidence>